<reference evidence="9" key="1">
    <citation type="submission" date="2022-10" db="EMBL/GenBank/DDBJ databases">
        <title>Luteolibacter sp. GHJ8, whole genome shotgun sequencing project.</title>
        <authorList>
            <person name="Zhao G."/>
            <person name="Shen L."/>
        </authorList>
    </citation>
    <scope>NUCLEOTIDE SEQUENCE</scope>
    <source>
        <strain evidence="9">GHJ8</strain>
    </source>
</reference>
<feature type="domain" description="Wax synthase" evidence="8">
    <location>
        <begin position="152"/>
        <end position="229"/>
    </location>
</feature>
<comment type="subcellular location">
    <subcellularLocation>
        <location evidence="1">Membrane</location>
        <topology evidence="1">Multi-pass membrane protein</topology>
    </subcellularLocation>
</comment>
<dbReference type="InterPro" id="IPR044851">
    <property type="entry name" value="Wax_synthase"/>
</dbReference>
<evidence type="ECO:0000313" key="10">
    <source>
        <dbReference type="Proteomes" id="UP001165653"/>
    </source>
</evidence>
<accession>A0ABT3G432</accession>
<dbReference type="EMBL" id="JAPDDR010000006">
    <property type="protein sequence ID" value="MCW1914602.1"/>
    <property type="molecule type" value="Genomic_DNA"/>
</dbReference>
<comment type="pathway">
    <text evidence="2">Secondary metabolite biosynthesis.</text>
</comment>
<dbReference type="Proteomes" id="UP001165653">
    <property type="component" value="Unassembled WGS sequence"/>
</dbReference>
<keyword evidence="4 7" id="KW-0812">Transmembrane</keyword>
<organism evidence="9 10">
    <name type="scientific">Luteolibacter rhizosphaerae</name>
    <dbReference type="NCBI Taxonomy" id="2989719"/>
    <lineage>
        <taxon>Bacteria</taxon>
        <taxon>Pseudomonadati</taxon>
        <taxon>Verrucomicrobiota</taxon>
        <taxon>Verrucomicrobiia</taxon>
        <taxon>Verrucomicrobiales</taxon>
        <taxon>Verrucomicrobiaceae</taxon>
        <taxon>Luteolibacter</taxon>
    </lineage>
</organism>
<dbReference type="PANTHER" id="PTHR31595">
    <property type="entry name" value="LONG-CHAIN-ALCOHOL O-FATTY-ACYLTRANSFERASE 3-RELATED"/>
    <property type="match status" value="1"/>
</dbReference>
<comment type="caution">
    <text evidence="9">The sequence shown here is derived from an EMBL/GenBank/DDBJ whole genome shotgun (WGS) entry which is preliminary data.</text>
</comment>
<feature type="transmembrane region" description="Helical" evidence="7">
    <location>
        <begin position="221"/>
        <end position="239"/>
    </location>
</feature>
<evidence type="ECO:0000256" key="1">
    <source>
        <dbReference type="ARBA" id="ARBA00004141"/>
    </source>
</evidence>
<keyword evidence="3 9" id="KW-0808">Transferase</keyword>
<gene>
    <name evidence="9" type="ORF">OJ996_13525</name>
</gene>
<dbReference type="RefSeq" id="WP_264514137.1">
    <property type="nucleotide sequence ID" value="NZ_JAPDDR010000006.1"/>
</dbReference>
<evidence type="ECO:0000256" key="7">
    <source>
        <dbReference type="SAM" id="Phobius"/>
    </source>
</evidence>
<evidence type="ECO:0000256" key="2">
    <source>
        <dbReference type="ARBA" id="ARBA00005179"/>
    </source>
</evidence>
<evidence type="ECO:0000259" key="8">
    <source>
        <dbReference type="Pfam" id="PF13813"/>
    </source>
</evidence>
<dbReference type="InterPro" id="IPR032805">
    <property type="entry name" value="Wax_synthase_dom"/>
</dbReference>
<keyword evidence="6 7" id="KW-0472">Membrane</keyword>
<dbReference type="GO" id="GO:0016740">
    <property type="term" value="F:transferase activity"/>
    <property type="evidence" value="ECO:0007669"/>
    <property type="project" value="UniProtKB-KW"/>
</dbReference>
<keyword evidence="10" id="KW-1185">Reference proteome</keyword>
<name>A0ABT3G432_9BACT</name>
<feature type="transmembrane region" description="Helical" evidence="7">
    <location>
        <begin position="34"/>
        <end position="55"/>
    </location>
</feature>
<protein>
    <submittedName>
        <fullName evidence="9">Membrane bound O-acyl transferase family-domain-containing protein</fullName>
    </submittedName>
</protein>
<evidence type="ECO:0000256" key="6">
    <source>
        <dbReference type="ARBA" id="ARBA00023136"/>
    </source>
</evidence>
<evidence type="ECO:0000313" key="9">
    <source>
        <dbReference type="EMBL" id="MCW1914602.1"/>
    </source>
</evidence>
<evidence type="ECO:0000256" key="3">
    <source>
        <dbReference type="ARBA" id="ARBA00022679"/>
    </source>
</evidence>
<keyword evidence="5 7" id="KW-1133">Transmembrane helix</keyword>
<sequence length="291" mass="32178">MKVSIWLFSQWPGLWNHRVVESVPLLTWEIPRWALMWAIAVAMFCALKGLSLRWARGVEATSGRRIAYLLLWPGMDARAFLTGTPRHPPEPSEWLAAAVKTLVGIGLLGLSRVADAPLLAGWIAMVGIIFTLHFGSFHLLSCFWRSRGIDAPPLMHRPMAATSVSAFWGRHWNVAFRDLTHRMVFQPLLRRSGARTALMGGFVFSGSIHELAITVPAGGGYGGPLLFFLLQGGAALVERSKAGKRLGLGKGWRGWLFTQGLLLATVALLFPPPFVLRIILPFLDFLHELAL</sequence>
<dbReference type="Pfam" id="PF13813">
    <property type="entry name" value="MBOAT_2"/>
    <property type="match status" value="1"/>
</dbReference>
<feature type="transmembrane region" description="Helical" evidence="7">
    <location>
        <begin position="119"/>
        <end position="140"/>
    </location>
</feature>
<feature type="transmembrane region" description="Helical" evidence="7">
    <location>
        <begin position="260"/>
        <end position="283"/>
    </location>
</feature>
<evidence type="ECO:0000256" key="5">
    <source>
        <dbReference type="ARBA" id="ARBA00022989"/>
    </source>
</evidence>
<dbReference type="PANTHER" id="PTHR31595:SF57">
    <property type="entry name" value="OS04G0481900 PROTEIN"/>
    <property type="match status" value="1"/>
</dbReference>
<proteinExistence type="predicted"/>
<evidence type="ECO:0000256" key="4">
    <source>
        <dbReference type="ARBA" id="ARBA00022692"/>
    </source>
</evidence>